<dbReference type="OrthoDB" id="5574313at2"/>
<gene>
    <name evidence="4" type="ORF">MPL1_05909</name>
</gene>
<keyword evidence="2" id="KW-1133">Transmembrane helix</keyword>
<feature type="transmembrane region" description="Helical" evidence="2">
    <location>
        <begin position="12"/>
        <end position="32"/>
    </location>
</feature>
<dbReference type="Pfam" id="PF09990">
    <property type="entry name" value="DUF2231"/>
    <property type="match status" value="1"/>
</dbReference>
<dbReference type="PATRIC" id="fig|1286106.3.peg.1186"/>
<protein>
    <recommendedName>
        <fullName evidence="3">DUF2231 domain-containing protein</fullName>
    </recommendedName>
</protein>
<name>M7PSA5_9GAMM</name>
<evidence type="ECO:0000256" key="1">
    <source>
        <dbReference type="SAM" id="MobiDB-lite"/>
    </source>
</evidence>
<keyword evidence="2" id="KW-0812">Transmembrane</keyword>
<proteinExistence type="predicted"/>
<dbReference type="AlphaFoldDB" id="M7PSA5"/>
<feature type="transmembrane region" description="Helical" evidence="2">
    <location>
        <begin position="116"/>
        <end position="134"/>
    </location>
</feature>
<dbReference type="Proteomes" id="UP000012019">
    <property type="component" value="Unassembled WGS sequence"/>
</dbReference>
<dbReference type="eggNOG" id="COG4244">
    <property type="taxonomic scope" value="Bacteria"/>
</dbReference>
<dbReference type="STRING" id="1286106.MPL1_05909"/>
<dbReference type="RefSeq" id="WP_009726185.1">
    <property type="nucleotide sequence ID" value="NZ_APHR01000028.1"/>
</dbReference>
<dbReference type="EMBL" id="APHR01000028">
    <property type="protein sequence ID" value="EMR13284.1"/>
    <property type="molecule type" value="Genomic_DNA"/>
</dbReference>
<keyword evidence="2" id="KW-0472">Membrane</keyword>
<evidence type="ECO:0000259" key="3">
    <source>
        <dbReference type="Pfam" id="PF09990"/>
    </source>
</evidence>
<feature type="compositionally biased region" description="Basic and acidic residues" evidence="1">
    <location>
        <begin position="157"/>
        <end position="183"/>
    </location>
</feature>
<evidence type="ECO:0000313" key="5">
    <source>
        <dbReference type="Proteomes" id="UP000012019"/>
    </source>
</evidence>
<comment type="caution">
    <text evidence="4">The sequence shown here is derived from an EMBL/GenBank/DDBJ whole genome shotgun (WGS) entry which is preliminary data.</text>
</comment>
<evidence type="ECO:0000313" key="4">
    <source>
        <dbReference type="EMBL" id="EMR13284.1"/>
    </source>
</evidence>
<feature type="transmembrane region" description="Helical" evidence="2">
    <location>
        <begin position="44"/>
        <end position="64"/>
    </location>
</feature>
<reference evidence="4 5" key="1">
    <citation type="journal article" date="2013" name="Genome Announc.">
        <title>Draft Genome Sequence of Methylophaga lonarensis MPLT, a Haloalkaliphilic (Non-Methane-Utilizing) Methylotroph.</title>
        <authorList>
            <person name="Shetty S.A."/>
            <person name="Marathe N.P."/>
            <person name="Munot H."/>
            <person name="Antony C.P."/>
            <person name="Dhotre D.P."/>
            <person name="Murrell J.C."/>
            <person name="Shouche Y.S."/>
        </authorList>
    </citation>
    <scope>NUCLEOTIDE SEQUENCE [LARGE SCALE GENOMIC DNA]</scope>
    <source>
        <strain evidence="4 5">MPL</strain>
    </source>
</reference>
<accession>M7PSA5</accession>
<dbReference type="InterPro" id="IPR019251">
    <property type="entry name" value="DUF2231_TM"/>
</dbReference>
<keyword evidence="5" id="KW-1185">Reference proteome</keyword>
<evidence type="ECO:0000256" key="2">
    <source>
        <dbReference type="SAM" id="Phobius"/>
    </source>
</evidence>
<sequence length="199" mass="21908">MIEIIPNWHPILVHFTIGLLGTSVLLHLLGSLIPLAGLQITARWTLWLGVLFTVGTVLTGAHAFDTVAHSTLEQHHAMASHRHWALITATVFMVLGVWSLLANLFGSAKFQGRRHFLFVILILVAGSLLAITGYKGGELVYRHGIGVLAAGHQHGHHDHDHDHDHDMQDKADSLPEHSRELESHSQPLPSDKTGGQHEH</sequence>
<feature type="transmembrane region" description="Helical" evidence="2">
    <location>
        <begin position="84"/>
        <end position="104"/>
    </location>
</feature>
<feature type="domain" description="DUF2231" evidence="3">
    <location>
        <begin position="9"/>
        <end position="147"/>
    </location>
</feature>
<feature type="region of interest" description="Disordered" evidence="1">
    <location>
        <begin position="152"/>
        <end position="199"/>
    </location>
</feature>
<organism evidence="4 5">
    <name type="scientific">Methylophaga lonarensis MPL</name>
    <dbReference type="NCBI Taxonomy" id="1286106"/>
    <lineage>
        <taxon>Bacteria</taxon>
        <taxon>Pseudomonadati</taxon>
        <taxon>Pseudomonadota</taxon>
        <taxon>Gammaproteobacteria</taxon>
        <taxon>Thiotrichales</taxon>
        <taxon>Piscirickettsiaceae</taxon>
        <taxon>Methylophaga</taxon>
    </lineage>
</organism>